<evidence type="ECO:0000313" key="4">
    <source>
        <dbReference type="EMBL" id="RRJ86410.1"/>
    </source>
</evidence>
<keyword evidence="3" id="KW-1133">Transmembrane helix</keyword>
<feature type="transmembrane region" description="Helical" evidence="3">
    <location>
        <begin position="21"/>
        <end position="42"/>
    </location>
</feature>
<proteinExistence type="predicted"/>
<sequence>MDQMTSTKQPGNSRRAGRRPTGGSLLLIGVLIIGVGMLTPTVNQLISQQQRIRDLEADIATASADLDQLTTEKARWDDPAYVRAQARGRLLFVEPGDTSYFVVDSGGQRAPLAPVDVSVDMHETKSDPAALYLESLIRAANADSAPTSQETP</sequence>
<keyword evidence="5" id="KW-1185">Reference proteome</keyword>
<name>A0A3P3VUP7_9MICO</name>
<evidence type="ECO:0000256" key="2">
    <source>
        <dbReference type="SAM" id="MobiDB-lite"/>
    </source>
</evidence>
<accession>A0A3P3VUP7</accession>
<dbReference type="Pfam" id="PF04977">
    <property type="entry name" value="DivIC"/>
    <property type="match status" value="1"/>
</dbReference>
<protein>
    <submittedName>
        <fullName evidence="4">Septum formation initiator family protein</fullName>
    </submittedName>
</protein>
<dbReference type="OrthoDB" id="5187715at2"/>
<dbReference type="EMBL" id="RQVS01000009">
    <property type="protein sequence ID" value="RRJ86410.1"/>
    <property type="molecule type" value="Genomic_DNA"/>
</dbReference>
<feature type="region of interest" description="Disordered" evidence="2">
    <location>
        <begin position="1"/>
        <end position="20"/>
    </location>
</feature>
<keyword evidence="3" id="KW-0472">Membrane</keyword>
<evidence type="ECO:0000256" key="3">
    <source>
        <dbReference type="SAM" id="Phobius"/>
    </source>
</evidence>
<evidence type="ECO:0000313" key="5">
    <source>
        <dbReference type="Proteomes" id="UP000274391"/>
    </source>
</evidence>
<keyword evidence="3" id="KW-0812">Transmembrane</keyword>
<feature type="coiled-coil region" evidence="1">
    <location>
        <begin position="45"/>
        <end position="72"/>
    </location>
</feature>
<gene>
    <name evidence="4" type="ORF">EG850_08660</name>
</gene>
<dbReference type="Proteomes" id="UP000274391">
    <property type="component" value="Unassembled WGS sequence"/>
</dbReference>
<feature type="compositionally biased region" description="Polar residues" evidence="2">
    <location>
        <begin position="1"/>
        <end position="12"/>
    </location>
</feature>
<evidence type="ECO:0000256" key="1">
    <source>
        <dbReference type="SAM" id="Coils"/>
    </source>
</evidence>
<organism evidence="4 5">
    <name type="scientific">Gulosibacter macacae</name>
    <dbReference type="NCBI Taxonomy" id="2488791"/>
    <lineage>
        <taxon>Bacteria</taxon>
        <taxon>Bacillati</taxon>
        <taxon>Actinomycetota</taxon>
        <taxon>Actinomycetes</taxon>
        <taxon>Micrococcales</taxon>
        <taxon>Microbacteriaceae</taxon>
        <taxon>Gulosibacter</taxon>
    </lineage>
</organism>
<keyword evidence="1" id="KW-0175">Coiled coil</keyword>
<dbReference type="InterPro" id="IPR007060">
    <property type="entry name" value="FtsL/DivIC"/>
</dbReference>
<dbReference type="AlphaFoldDB" id="A0A3P3VUP7"/>
<comment type="caution">
    <text evidence="4">The sequence shown here is derived from an EMBL/GenBank/DDBJ whole genome shotgun (WGS) entry which is preliminary data.</text>
</comment>
<reference evidence="4 5" key="1">
    <citation type="submission" date="2018-11" db="EMBL/GenBank/DDBJ databases">
        <title>YIM 102482-1 draft genome.</title>
        <authorList>
            <person name="Li G."/>
            <person name="Jiang Y."/>
        </authorList>
    </citation>
    <scope>NUCLEOTIDE SEQUENCE [LARGE SCALE GENOMIC DNA]</scope>
    <source>
        <strain evidence="4 5">YIM 102482-1</strain>
    </source>
</reference>